<comment type="caution">
    <text evidence="19">The sequence shown here is derived from an EMBL/GenBank/DDBJ whole genome shotgun (WGS) entry which is preliminary data.</text>
</comment>
<gene>
    <name evidence="19" type="ORF">FCL54_01910</name>
</gene>
<evidence type="ECO:0000256" key="11">
    <source>
        <dbReference type="ARBA" id="ARBA00023268"/>
    </source>
</evidence>
<dbReference type="Pfam" id="PF00912">
    <property type="entry name" value="Transgly"/>
    <property type="match status" value="1"/>
</dbReference>
<dbReference type="RefSeq" id="WP_138122588.1">
    <property type="nucleotide sequence ID" value="NZ_SWLG01000001.1"/>
</dbReference>
<dbReference type="EMBL" id="SWLG01000001">
    <property type="protein sequence ID" value="TLS39089.1"/>
    <property type="molecule type" value="Genomic_DNA"/>
</dbReference>
<dbReference type="InterPro" id="IPR050396">
    <property type="entry name" value="Glycosyltr_51/Transpeptidase"/>
</dbReference>
<evidence type="ECO:0000313" key="20">
    <source>
        <dbReference type="Proteomes" id="UP000308230"/>
    </source>
</evidence>
<keyword evidence="4" id="KW-0645">Protease</keyword>
<dbReference type="InterPro" id="IPR001264">
    <property type="entry name" value="Glyco_trans_51"/>
</dbReference>
<evidence type="ECO:0000256" key="3">
    <source>
        <dbReference type="ARBA" id="ARBA00022645"/>
    </source>
</evidence>
<keyword evidence="2" id="KW-1003">Cell membrane</keyword>
<evidence type="ECO:0000256" key="8">
    <source>
        <dbReference type="ARBA" id="ARBA00022960"/>
    </source>
</evidence>
<feature type="domain" description="Glycosyl transferase family 51" evidence="18">
    <location>
        <begin position="94"/>
        <end position="281"/>
    </location>
</feature>
<dbReference type="InterPro" id="IPR036116">
    <property type="entry name" value="FN3_sf"/>
</dbReference>
<dbReference type="InterPro" id="IPR023346">
    <property type="entry name" value="Lysozyme-like_dom_sf"/>
</dbReference>
<evidence type="ECO:0000256" key="6">
    <source>
        <dbReference type="ARBA" id="ARBA00022679"/>
    </source>
</evidence>
<proteinExistence type="predicted"/>
<organism evidence="19 20">
    <name type="scientific">Exobacillus caeni</name>
    <dbReference type="NCBI Taxonomy" id="2574798"/>
    <lineage>
        <taxon>Bacteria</taxon>
        <taxon>Bacillati</taxon>
        <taxon>Bacillota</taxon>
        <taxon>Bacilli</taxon>
        <taxon>Bacillales</taxon>
        <taxon>Guptibacillaceae</taxon>
        <taxon>Exobacillus</taxon>
    </lineage>
</organism>
<dbReference type="GO" id="GO:0009002">
    <property type="term" value="F:serine-type D-Ala-D-Ala carboxypeptidase activity"/>
    <property type="evidence" value="ECO:0007669"/>
    <property type="project" value="UniProtKB-EC"/>
</dbReference>
<evidence type="ECO:0000256" key="15">
    <source>
        <dbReference type="SAM" id="MobiDB-lite"/>
    </source>
</evidence>
<name>A0A5R9F9A1_9BACL</name>
<keyword evidence="12" id="KW-0961">Cell wall biogenesis/degradation</keyword>
<protein>
    <submittedName>
        <fullName evidence="19">Peptidoglycan glycosyltransferase</fullName>
    </submittedName>
</protein>
<dbReference type="InterPro" id="IPR012338">
    <property type="entry name" value="Beta-lactam/transpept-like"/>
</dbReference>
<keyword evidence="16" id="KW-1133">Transmembrane helix</keyword>
<keyword evidence="7" id="KW-0378">Hydrolase</keyword>
<comment type="catalytic activity">
    <reaction evidence="14">
        <text>[GlcNAc-(1-&gt;4)-Mur2Ac(oyl-L-Ala-gamma-D-Glu-L-Lys-D-Ala-D-Ala)](n)-di-trans,octa-cis-undecaprenyl diphosphate + beta-D-GlcNAc-(1-&gt;4)-Mur2Ac(oyl-L-Ala-gamma-D-Glu-L-Lys-D-Ala-D-Ala)-di-trans,octa-cis-undecaprenyl diphosphate = [GlcNAc-(1-&gt;4)-Mur2Ac(oyl-L-Ala-gamma-D-Glu-L-Lys-D-Ala-D-Ala)](n+1)-di-trans,octa-cis-undecaprenyl diphosphate + di-trans,octa-cis-undecaprenyl diphosphate + H(+)</text>
        <dbReference type="Rhea" id="RHEA:23708"/>
        <dbReference type="Rhea" id="RHEA-COMP:9602"/>
        <dbReference type="Rhea" id="RHEA-COMP:9603"/>
        <dbReference type="ChEBI" id="CHEBI:15378"/>
        <dbReference type="ChEBI" id="CHEBI:58405"/>
        <dbReference type="ChEBI" id="CHEBI:60033"/>
        <dbReference type="ChEBI" id="CHEBI:78435"/>
        <dbReference type="EC" id="2.4.99.28"/>
    </reaction>
</comment>
<dbReference type="PANTHER" id="PTHR32282">
    <property type="entry name" value="BINDING PROTEIN TRANSPEPTIDASE, PUTATIVE-RELATED"/>
    <property type="match status" value="1"/>
</dbReference>
<keyword evidence="10 16" id="KW-0472">Membrane</keyword>
<feature type="region of interest" description="Disordered" evidence="15">
    <location>
        <begin position="931"/>
        <end position="1004"/>
    </location>
</feature>
<evidence type="ECO:0000256" key="2">
    <source>
        <dbReference type="ARBA" id="ARBA00022475"/>
    </source>
</evidence>
<keyword evidence="3" id="KW-0121">Carboxypeptidase</keyword>
<dbReference type="SUPFAM" id="SSF56601">
    <property type="entry name" value="beta-lactamase/transpeptidase-like"/>
    <property type="match status" value="1"/>
</dbReference>
<sequence>MREFLTAVSEKWKALTNRLEEYGIFKGFRISSKVVWNLFLIFLIFGLMGGFFAGGVGAGYFASLVKDEPIRTYAEMKKDVYNYEETSEIYFADNKLLGNFRSDLERKEVDLKDVSPYLVQAVVSTEDEYFYEHDGVVPKAIARAILQELANSDDRSGGSTLTQQLVKNQILTREVSFERKAKEILLAMRLENFFKKDEILEAYLNVVPFGRNAGGRNIAGVQTAAKGIFGVDAKDLSLPQAAFIAGLPKNPYSYTPFTNSGEVKEELEPGINRMKFVLYRMYTEGSITEEEYNTAIKYDIRKNLAKPTQAPTEKYPYLTFEIEDRAKTLLATELANKAGYDGKKLADSINQYNRISYDANIHGKTPYEIAEKMDLNWDEIEKNSSLFSEFLSNAEVELRKNGYKIYTTIDQGVYDAMNAAKDKVLEDNSYFQSPKTAQVKNYETGEMEQKEFPMQVGSILIENKTGKIISFIGGRDYKEQALNHATQAYRSNGSTMKPLLDYAPAMELGKVQPGYIIPDVPIENGYNPGNYTQSYHGLVTARRALKYSYNVPAVRVYSKLDHVQATNYLLKMGFSSLTLEDRTNASMAIGALQRGVTIEENTNAFGTFANGGKFVDAYMIEKIVDKDGNVVVGQKPKPVDVFSPQTAYLTIDMMRDVVNSGTAARVPGKLKFSADWAGKTGTGQQYRDAWFVAVNPNVSLGVWTGYDKQMSMDHSYSTRNQNLWALFANAAYDKRPELMDPEERFAMPKGIVRRSFCGISGQLPSQLCQEAGLVETDLFNVKYVPSKVDDSLTKGRYVLMNGKTYEALESTPDEFVTRGVMIKEDFFDGVDLGKLLKGKLDGLNIAAQGDKAKENGKKPGAVTGVSASGSALTWSNHRESDIVGYRIYRAPNGSNKFSKIGSVKGSDAVSFNIPSGAYAYYVTAVDVAGNESSPSAKVVTGDWSDKPEPKPNKPDKPDKPKPDKPDEPKPDEPDPENPGDGGNNGDGSGDSTGTSQGNGDSSTE</sequence>
<evidence type="ECO:0000259" key="17">
    <source>
        <dbReference type="Pfam" id="PF00905"/>
    </source>
</evidence>
<feature type="compositionally biased region" description="Polar residues" evidence="15">
    <location>
        <begin position="991"/>
        <end position="1004"/>
    </location>
</feature>
<evidence type="ECO:0000313" key="19">
    <source>
        <dbReference type="EMBL" id="TLS39089.1"/>
    </source>
</evidence>
<keyword evidence="20" id="KW-1185">Reference proteome</keyword>
<dbReference type="SUPFAM" id="SSF49265">
    <property type="entry name" value="Fibronectin type III"/>
    <property type="match status" value="1"/>
</dbReference>
<comment type="catalytic activity">
    <reaction evidence="13">
        <text>Preferential cleavage: (Ac)2-L-Lys-D-Ala-|-D-Ala. Also transpeptidation of peptidyl-alanyl moieties that are N-acyl substituents of D-alanine.</text>
        <dbReference type="EC" id="3.4.16.4"/>
    </reaction>
</comment>
<dbReference type="Proteomes" id="UP000308230">
    <property type="component" value="Unassembled WGS sequence"/>
</dbReference>
<evidence type="ECO:0000256" key="1">
    <source>
        <dbReference type="ARBA" id="ARBA00004236"/>
    </source>
</evidence>
<dbReference type="GO" id="GO:0071555">
    <property type="term" value="P:cell wall organization"/>
    <property type="evidence" value="ECO:0007669"/>
    <property type="project" value="UniProtKB-KW"/>
</dbReference>
<dbReference type="GO" id="GO:0006508">
    <property type="term" value="P:proteolysis"/>
    <property type="evidence" value="ECO:0007669"/>
    <property type="project" value="UniProtKB-KW"/>
</dbReference>
<dbReference type="GO" id="GO:0009252">
    <property type="term" value="P:peptidoglycan biosynthetic process"/>
    <property type="evidence" value="ECO:0007669"/>
    <property type="project" value="UniProtKB-KW"/>
</dbReference>
<dbReference type="Pfam" id="PF00905">
    <property type="entry name" value="Transpeptidase"/>
    <property type="match status" value="1"/>
</dbReference>
<evidence type="ECO:0000256" key="10">
    <source>
        <dbReference type="ARBA" id="ARBA00023136"/>
    </source>
</evidence>
<keyword evidence="16" id="KW-0812">Transmembrane</keyword>
<dbReference type="OrthoDB" id="9766909at2"/>
<feature type="domain" description="Penicillin-binding protein transpeptidase" evidence="17">
    <location>
        <begin position="459"/>
        <end position="697"/>
    </location>
</feature>
<dbReference type="GO" id="GO:0008658">
    <property type="term" value="F:penicillin binding"/>
    <property type="evidence" value="ECO:0007669"/>
    <property type="project" value="InterPro"/>
</dbReference>
<dbReference type="Gene3D" id="1.10.3810.10">
    <property type="entry name" value="Biosynthetic peptidoglycan transglycosylase-like"/>
    <property type="match status" value="1"/>
</dbReference>
<evidence type="ECO:0000259" key="18">
    <source>
        <dbReference type="Pfam" id="PF00912"/>
    </source>
</evidence>
<keyword evidence="6 19" id="KW-0808">Transferase</keyword>
<dbReference type="InterPro" id="IPR001460">
    <property type="entry name" value="PCN-bd_Tpept"/>
</dbReference>
<keyword evidence="11" id="KW-0511">Multifunctional enzyme</keyword>
<dbReference type="InterPro" id="IPR036950">
    <property type="entry name" value="PBP_transglycosylase"/>
</dbReference>
<dbReference type="GO" id="GO:0008360">
    <property type="term" value="P:regulation of cell shape"/>
    <property type="evidence" value="ECO:0007669"/>
    <property type="project" value="UniProtKB-KW"/>
</dbReference>
<feature type="transmembrane region" description="Helical" evidence="16">
    <location>
        <begin position="34"/>
        <end position="62"/>
    </location>
</feature>
<feature type="compositionally biased region" description="Gly residues" evidence="15">
    <location>
        <begin position="979"/>
        <end position="990"/>
    </location>
</feature>
<comment type="subcellular location">
    <subcellularLocation>
        <location evidence="1">Cell membrane</location>
    </subcellularLocation>
</comment>
<evidence type="ECO:0000256" key="7">
    <source>
        <dbReference type="ARBA" id="ARBA00022801"/>
    </source>
</evidence>
<evidence type="ECO:0000256" key="5">
    <source>
        <dbReference type="ARBA" id="ARBA00022676"/>
    </source>
</evidence>
<reference evidence="19 20" key="1">
    <citation type="submission" date="2019-04" db="EMBL/GenBank/DDBJ databases">
        <title>Bacillus caeni sp. nov., a bacterium isolated from mangrove sediment.</title>
        <authorList>
            <person name="Huang H."/>
            <person name="Mo K."/>
            <person name="Hu Y."/>
        </authorList>
    </citation>
    <scope>NUCLEOTIDE SEQUENCE [LARGE SCALE GENOMIC DNA]</scope>
    <source>
        <strain evidence="19 20">HB172195</strain>
    </source>
</reference>
<dbReference type="Gene3D" id="3.90.1310.40">
    <property type="match status" value="1"/>
</dbReference>
<dbReference type="InterPro" id="IPR013783">
    <property type="entry name" value="Ig-like_fold"/>
</dbReference>
<dbReference type="Gene3D" id="2.60.40.10">
    <property type="entry name" value="Immunoglobulins"/>
    <property type="match status" value="1"/>
</dbReference>
<evidence type="ECO:0000256" key="9">
    <source>
        <dbReference type="ARBA" id="ARBA00022984"/>
    </source>
</evidence>
<dbReference type="SUPFAM" id="SSF53955">
    <property type="entry name" value="Lysozyme-like"/>
    <property type="match status" value="1"/>
</dbReference>
<keyword evidence="5" id="KW-0328">Glycosyltransferase</keyword>
<evidence type="ECO:0000256" key="14">
    <source>
        <dbReference type="ARBA" id="ARBA00049902"/>
    </source>
</evidence>
<dbReference type="GO" id="GO:0030288">
    <property type="term" value="C:outer membrane-bounded periplasmic space"/>
    <property type="evidence" value="ECO:0007669"/>
    <property type="project" value="TreeGrafter"/>
</dbReference>
<feature type="compositionally biased region" description="Basic and acidic residues" evidence="15">
    <location>
        <begin position="943"/>
        <end position="972"/>
    </location>
</feature>
<evidence type="ECO:0000256" key="4">
    <source>
        <dbReference type="ARBA" id="ARBA00022670"/>
    </source>
</evidence>
<accession>A0A5R9F9A1</accession>
<dbReference type="GO" id="GO:0008955">
    <property type="term" value="F:peptidoglycan glycosyltransferase activity"/>
    <property type="evidence" value="ECO:0007669"/>
    <property type="project" value="UniProtKB-EC"/>
</dbReference>
<keyword evidence="8" id="KW-0133">Cell shape</keyword>
<evidence type="ECO:0000256" key="16">
    <source>
        <dbReference type="SAM" id="Phobius"/>
    </source>
</evidence>
<keyword evidence="9" id="KW-0573">Peptidoglycan synthesis</keyword>
<evidence type="ECO:0000256" key="12">
    <source>
        <dbReference type="ARBA" id="ARBA00023316"/>
    </source>
</evidence>
<dbReference type="GO" id="GO:0005886">
    <property type="term" value="C:plasma membrane"/>
    <property type="evidence" value="ECO:0007669"/>
    <property type="project" value="UniProtKB-SubCell"/>
</dbReference>
<dbReference type="AlphaFoldDB" id="A0A5R9F9A1"/>
<dbReference type="PANTHER" id="PTHR32282:SF11">
    <property type="entry name" value="PENICILLIN-BINDING PROTEIN 1B"/>
    <property type="match status" value="1"/>
</dbReference>
<dbReference type="Gene3D" id="3.40.710.10">
    <property type="entry name" value="DD-peptidase/beta-lactamase superfamily"/>
    <property type="match status" value="1"/>
</dbReference>
<evidence type="ECO:0000256" key="13">
    <source>
        <dbReference type="ARBA" id="ARBA00034000"/>
    </source>
</evidence>